<feature type="coiled-coil region" evidence="1">
    <location>
        <begin position="163"/>
        <end position="190"/>
    </location>
</feature>
<dbReference type="Pfam" id="PF13358">
    <property type="entry name" value="DDE_3"/>
    <property type="match status" value="1"/>
</dbReference>
<gene>
    <name evidence="3" type="ORF">ANN_25069</name>
</gene>
<dbReference type="EMBL" id="JAJSOF020000038">
    <property type="protein sequence ID" value="KAJ4427446.1"/>
    <property type="molecule type" value="Genomic_DNA"/>
</dbReference>
<evidence type="ECO:0000313" key="4">
    <source>
        <dbReference type="Proteomes" id="UP001148838"/>
    </source>
</evidence>
<protein>
    <recommendedName>
        <fullName evidence="2">Tc1-like transposase DDE domain-containing protein</fullName>
    </recommendedName>
</protein>
<accession>A0ABQ8S0X4</accession>
<feature type="domain" description="Tc1-like transposase DDE" evidence="2">
    <location>
        <begin position="253"/>
        <end position="301"/>
    </location>
</feature>
<dbReference type="Proteomes" id="UP001148838">
    <property type="component" value="Unassembled WGS sequence"/>
</dbReference>
<dbReference type="InterPro" id="IPR036397">
    <property type="entry name" value="RNaseH_sf"/>
</dbReference>
<comment type="caution">
    <text evidence="3">The sequence shown here is derived from an EMBL/GenBank/DDBJ whole genome shotgun (WGS) entry which is preliminary data.</text>
</comment>
<name>A0ABQ8S0X4_PERAM</name>
<evidence type="ECO:0000259" key="2">
    <source>
        <dbReference type="Pfam" id="PF13358"/>
    </source>
</evidence>
<evidence type="ECO:0000313" key="3">
    <source>
        <dbReference type="EMBL" id="KAJ4427446.1"/>
    </source>
</evidence>
<keyword evidence="1" id="KW-0175">Coiled coil</keyword>
<dbReference type="Gene3D" id="3.30.420.10">
    <property type="entry name" value="Ribonuclease H-like superfamily/Ribonuclease H"/>
    <property type="match status" value="1"/>
</dbReference>
<keyword evidence="4" id="KW-1185">Reference proteome</keyword>
<evidence type="ECO:0000256" key="1">
    <source>
        <dbReference type="SAM" id="Coils"/>
    </source>
</evidence>
<sequence length="419" mass="47720">MSPGSSTESYSTFARIGLRESPGKNLNQVTCPDRDSNPGHLVSRPDARPLLHRTHFDIGCHARIPTRNTIFRWVASFRITGSTLKKKSTGRNSIALRLSEATVRSRALRLLSLGPFEGVLKPGDDVLLCSYALSARVCKHNIETDRFAVSSVFSNEAIDMTWIEAVKANMAQVILEANEGEEEKEEENQLKSYILQQNDFSSFTNIEFSSFVTPSTKIFFTRFSISIDFLNKDPSTWKDGPVYKKGTLFFQQDNHPIHTANRIQRWFTRRRDVHPVDWPPNSPDMNPIQNLWAAVKRILRSIWAEQPPVRTPEELWDRVLDAWEEMTKNLDLFHNLVDSMPRRMRAVASPVLPPFLSGGVADLCATRRSLTRELRSEDRLLKLAAAMRGKALMGLIPEWKKQANPPPIKSRLIPRDDTK</sequence>
<organism evidence="3 4">
    <name type="scientific">Periplaneta americana</name>
    <name type="common">American cockroach</name>
    <name type="synonym">Blatta americana</name>
    <dbReference type="NCBI Taxonomy" id="6978"/>
    <lineage>
        <taxon>Eukaryota</taxon>
        <taxon>Metazoa</taxon>
        <taxon>Ecdysozoa</taxon>
        <taxon>Arthropoda</taxon>
        <taxon>Hexapoda</taxon>
        <taxon>Insecta</taxon>
        <taxon>Pterygota</taxon>
        <taxon>Neoptera</taxon>
        <taxon>Polyneoptera</taxon>
        <taxon>Dictyoptera</taxon>
        <taxon>Blattodea</taxon>
        <taxon>Blattoidea</taxon>
        <taxon>Blattidae</taxon>
        <taxon>Blattinae</taxon>
        <taxon>Periplaneta</taxon>
    </lineage>
</organism>
<proteinExistence type="predicted"/>
<dbReference type="InterPro" id="IPR038717">
    <property type="entry name" value="Tc1-like_DDE_dom"/>
</dbReference>
<reference evidence="3 4" key="1">
    <citation type="journal article" date="2022" name="Allergy">
        <title>Genome assembly and annotation of Periplaneta americana reveal a comprehensive cockroach allergen profile.</title>
        <authorList>
            <person name="Wang L."/>
            <person name="Xiong Q."/>
            <person name="Saelim N."/>
            <person name="Wang L."/>
            <person name="Nong W."/>
            <person name="Wan A.T."/>
            <person name="Shi M."/>
            <person name="Liu X."/>
            <person name="Cao Q."/>
            <person name="Hui J.H.L."/>
            <person name="Sookrung N."/>
            <person name="Leung T.F."/>
            <person name="Tungtrongchitr A."/>
            <person name="Tsui S.K.W."/>
        </authorList>
    </citation>
    <scope>NUCLEOTIDE SEQUENCE [LARGE SCALE GENOMIC DNA]</scope>
    <source>
        <strain evidence="3">PWHHKU_190912</strain>
    </source>
</reference>